<sequence length="113" mass="12988">TTHLRPFNDWPTAEAADVQSAERILCAVLSRDGEYIVLGRTMAAILILRLFSCNCYTLCAGISLPPLLRWPYQNGWTFSTWLRMDPLNSIYFEKEKPYLFSTNFCPENGTMSR</sequence>
<keyword evidence="1" id="KW-1185">Reference proteome</keyword>
<dbReference type="AlphaFoldDB" id="A0A183CMQ4"/>
<evidence type="ECO:0000313" key="1">
    <source>
        <dbReference type="Proteomes" id="UP000050741"/>
    </source>
</evidence>
<organism evidence="1 2">
    <name type="scientific">Globodera pallida</name>
    <name type="common">Potato cyst nematode worm</name>
    <name type="synonym">Heterodera pallida</name>
    <dbReference type="NCBI Taxonomy" id="36090"/>
    <lineage>
        <taxon>Eukaryota</taxon>
        <taxon>Metazoa</taxon>
        <taxon>Ecdysozoa</taxon>
        <taxon>Nematoda</taxon>
        <taxon>Chromadorea</taxon>
        <taxon>Rhabditida</taxon>
        <taxon>Tylenchina</taxon>
        <taxon>Tylenchomorpha</taxon>
        <taxon>Tylenchoidea</taxon>
        <taxon>Heteroderidae</taxon>
        <taxon>Heteroderinae</taxon>
        <taxon>Globodera</taxon>
    </lineage>
</organism>
<name>A0A183CMQ4_GLOPA</name>
<reference evidence="2" key="2">
    <citation type="submission" date="2016-06" db="UniProtKB">
        <authorList>
            <consortium name="WormBaseParasite"/>
        </authorList>
    </citation>
    <scope>IDENTIFICATION</scope>
</reference>
<dbReference type="Proteomes" id="UP000050741">
    <property type="component" value="Unassembled WGS sequence"/>
</dbReference>
<protein>
    <submittedName>
        <fullName evidence="2">Calpain_III domain-containing protein</fullName>
    </submittedName>
</protein>
<evidence type="ECO:0000313" key="2">
    <source>
        <dbReference type="WBParaSite" id="GPLIN_001416000"/>
    </source>
</evidence>
<reference evidence="1" key="1">
    <citation type="submission" date="2014-05" db="EMBL/GenBank/DDBJ databases">
        <title>The genome and life-stage specific transcriptomes of Globodera pallida elucidate key aspects of plant parasitism by a cyst nematode.</title>
        <authorList>
            <person name="Cotton J.A."/>
            <person name="Lilley C.J."/>
            <person name="Jones L.M."/>
            <person name="Kikuchi T."/>
            <person name="Reid A.J."/>
            <person name="Thorpe P."/>
            <person name="Tsai I.J."/>
            <person name="Beasley H."/>
            <person name="Blok V."/>
            <person name="Cock P.J.A."/>
            <person name="Van den Akker S.E."/>
            <person name="Holroyd N."/>
            <person name="Hunt M."/>
            <person name="Mantelin S."/>
            <person name="Naghra H."/>
            <person name="Pain A."/>
            <person name="Palomares-Rius J.E."/>
            <person name="Zarowiecki M."/>
            <person name="Berriman M."/>
            <person name="Jones J.T."/>
            <person name="Urwin P.E."/>
        </authorList>
    </citation>
    <scope>NUCLEOTIDE SEQUENCE [LARGE SCALE GENOMIC DNA]</scope>
    <source>
        <strain evidence="1">Lindley</strain>
    </source>
</reference>
<proteinExistence type="predicted"/>
<dbReference type="WBParaSite" id="GPLIN_001416000">
    <property type="protein sequence ID" value="GPLIN_001416000"/>
    <property type="gene ID" value="GPLIN_001416000"/>
</dbReference>
<accession>A0A183CMQ4</accession>